<dbReference type="CDD" id="cd04458">
    <property type="entry name" value="CSP_CDS"/>
    <property type="match status" value="1"/>
</dbReference>
<dbReference type="Proteomes" id="UP001054857">
    <property type="component" value="Unassembled WGS sequence"/>
</dbReference>
<gene>
    <name evidence="3" type="ORF">Agub_g11005</name>
</gene>
<dbReference type="InterPro" id="IPR011129">
    <property type="entry name" value="CSD"/>
</dbReference>
<dbReference type="InterPro" id="IPR012340">
    <property type="entry name" value="NA-bd_OB-fold"/>
</dbReference>
<organism evidence="3 4">
    <name type="scientific">Astrephomene gubernaculifera</name>
    <dbReference type="NCBI Taxonomy" id="47775"/>
    <lineage>
        <taxon>Eukaryota</taxon>
        <taxon>Viridiplantae</taxon>
        <taxon>Chlorophyta</taxon>
        <taxon>core chlorophytes</taxon>
        <taxon>Chlorophyceae</taxon>
        <taxon>CS clade</taxon>
        <taxon>Chlamydomonadales</taxon>
        <taxon>Astrephomenaceae</taxon>
        <taxon>Astrephomene</taxon>
    </lineage>
</organism>
<dbReference type="SUPFAM" id="SSF50249">
    <property type="entry name" value="Nucleic acid-binding proteins"/>
    <property type="match status" value="1"/>
</dbReference>
<comment type="caution">
    <text evidence="3">The sequence shown here is derived from an EMBL/GenBank/DDBJ whole genome shotgun (WGS) entry which is preliminary data.</text>
</comment>
<dbReference type="InterPro" id="IPR002059">
    <property type="entry name" value="CSP_DNA-bd"/>
</dbReference>
<dbReference type="AlphaFoldDB" id="A0AAD3DVW7"/>
<dbReference type="PROSITE" id="PS51857">
    <property type="entry name" value="CSD_2"/>
    <property type="match status" value="1"/>
</dbReference>
<evidence type="ECO:0000256" key="1">
    <source>
        <dbReference type="SAM" id="Coils"/>
    </source>
</evidence>
<dbReference type="SMART" id="SM00357">
    <property type="entry name" value="CSP"/>
    <property type="match status" value="1"/>
</dbReference>
<dbReference type="Pfam" id="PF00313">
    <property type="entry name" value="CSD"/>
    <property type="match status" value="1"/>
</dbReference>
<sequence length="320" mass="34407">MLPEACQTIEHGIVALLKRNFGFIACPNRVRDVFFHLAALEDCVPEQLEVGTTVTFTAERDSSGRQIATHVRLAPVGSRVRLVQTSQDTYIGQVADLATSTSKGVILFLNSREAPERILYDASDVLAARPTSSQQPPDATPSQPALASQLHADPLDAIFSQAPQPPLARGQLVLFRISTDMRAALLTQQATAAAASAAAIPDTAATAAGMGSPATACLISGGLSVSSGKEQCTPARPSVNTRQRLAYERAVEVRPVSSVSELRLSYPHLQHQAVLLELLGEAMRAAREVRAQAQEERVQEARVQEVRAQEHAHEQAVRRS</sequence>
<dbReference type="EMBL" id="BMAR01000027">
    <property type="protein sequence ID" value="GFR48986.1"/>
    <property type="molecule type" value="Genomic_DNA"/>
</dbReference>
<keyword evidence="1" id="KW-0175">Coiled coil</keyword>
<feature type="coiled-coil region" evidence="1">
    <location>
        <begin position="276"/>
        <end position="311"/>
    </location>
</feature>
<protein>
    <recommendedName>
        <fullName evidence="2">CSD domain-containing protein</fullName>
    </recommendedName>
</protein>
<evidence type="ECO:0000259" key="2">
    <source>
        <dbReference type="PROSITE" id="PS51857"/>
    </source>
</evidence>
<dbReference type="Gene3D" id="2.40.50.140">
    <property type="entry name" value="Nucleic acid-binding proteins"/>
    <property type="match status" value="1"/>
</dbReference>
<dbReference type="GO" id="GO:0003676">
    <property type="term" value="F:nucleic acid binding"/>
    <property type="evidence" value="ECO:0007669"/>
    <property type="project" value="InterPro"/>
</dbReference>
<reference evidence="3 4" key="1">
    <citation type="journal article" date="2021" name="Sci. Rep.">
        <title>Genome sequencing of the multicellular alga Astrephomene provides insights into convergent evolution of germ-soma differentiation.</title>
        <authorList>
            <person name="Yamashita S."/>
            <person name="Yamamoto K."/>
            <person name="Matsuzaki R."/>
            <person name="Suzuki S."/>
            <person name="Yamaguchi H."/>
            <person name="Hirooka S."/>
            <person name="Minakuchi Y."/>
            <person name="Miyagishima S."/>
            <person name="Kawachi M."/>
            <person name="Toyoda A."/>
            <person name="Nozaki H."/>
        </authorList>
    </citation>
    <scope>NUCLEOTIDE SEQUENCE [LARGE SCALE GENOMIC DNA]</scope>
    <source>
        <strain evidence="3 4">NIES-4017</strain>
    </source>
</reference>
<name>A0AAD3DVW7_9CHLO</name>
<feature type="domain" description="CSD" evidence="2">
    <location>
        <begin position="9"/>
        <end position="73"/>
    </location>
</feature>
<proteinExistence type="predicted"/>
<evidence type="ECO:0000313" key="4">
    <source>
        <dbReference type="Proteomes" id="UP001054857"/>
    </source>
</evidence>
<accession>A0AAD3DVW7</accession>
<keyword evidence="4" id="KW-1185">Reference proteome</keyword>
<evidence type="ECO:0000313" key="3">
    <source>
        <dbReference type="EMBL" id="GFR48986.1"/>
    </source>
</evidence>